<organism evidence="2">
    <name type="scientific">bioreactor metagenome</name>
    <dbReference type="NCBI Taxonomy" id="1076179"/>
    <lineage>
        <taxon>unclassified sequences</taxon>
        <taxon>metagenomes</taxon>
        <taxon>ecological metagenomes</taxon>
    </lineage>
</organism>
<dbReference type="Gene3D" id="3.30.460.10">
    <property type="entry name" value="Beta Polymerase, domain 2"/>
    <property type="match status" value="1"/>
</dbReference>
<sequence>MDLMKIVDVLKENATCNYKDDIAIICLYGSFIQGTAHSKSDIDFYFIPKTNRGYELAKAFIINDVGFDFWAISWERAESIAAYKQGFVSLIADAQVIWQSTAGDKERFEKLRKSALAPTINFHERVKELYSQCEHQYCQICTSFDFPVQKQIASKLVTNVLELLALLNHTYTHRGWRHSIEEVNQLDIIPLDFSNKCKDILYSTDGNELQKCICNLLVQIQDLNTDKTSSITDFKNAFAGFYEEAKSIYNKLYHACDISDGITAIMAGAALQQDIMDTIGIKEYKKRFSDIVGMFNPSDLNGYKKAVEYHEKDFQTFLSENEVTVCHYETYEHFEKEMRTDK</sequence>
<evidence type="ECO:0000313" key="2">
    <source>
        <dbReference type="EMBL" id="MPM39294.1"/>
    </source>
</evidence>
<dbReference type="Pfam" id="PF18765">
    <property type="entry name" value="Polbeta"/>
    <property type="match status" value="1"/>
</dbReference>
<protein>
    <recommendedName>
        <fullName evidence="1">Polymerase beta nucleotidyltransferase domain-containing protein</fullName>
    </recommendedName>
</protein>
<dbReference type="CDD" id="cd05403">
    <property type="entry name" value="NT_KNTase_like"/>
    <property type="match status" value="1"/>
</dbReference>
<feature type="domain" description="Polymerase beta nucleotidyltransferase" evidence="1">
    <location>
        <begin position="15"/>
        <end position="52"/>
    </location>
</feature>
<evidence type="ECO:0000259" key="1">
    <source>
        <dbReference type="Pfam" id="PF18765"/>
    </source>
</evidence>
<gene>
    <name evidence="2" type="ORF">SDC9_85927</name>
</gene>
<dbReference type="InterPro" id="IPR041633">
    <property type="entry name" value="Polbeta"/>
</dbReference>
<proteinExistence type="predicted"/>
<dbReference type="SUPFAM" id="SSF81301">
    <property type="entry name" value="Nucleotidyltransferase"/>
    <property type="match status" value="1"/>
</dbReference>
<comment type="caution">
    <text evidence="2">The sequence shown here is derived from an EMBL/GenBank/DDBJ whole genome shotgun (WGS) entry which is preliminary data.</text>
</comment>
<name>A0A644ZNK2_9ZZZZ</name>
<dbReference type="InterPro" id="IPR043519">
    <property type="entry name" value="NT_sf"/>
</dbReference>
<accession>A0A644ZNK2</accession>
<reference evidence="2" key="1">
    <citation type="submission" date="2019-08" db="EMBL/GenBank/DDBJ databases">
        <authorList>
            <person name="Kucharzyk K."/>
            <person name="Murdoch R.W."/>
            <person name="Higgins S."/>
            <person name="Loffler F."/>
        </authorList>
    </citation>
    <scope>NUCLEOTIDE SEQUENCE</scope>
</reference>
<dbReference type="AlphaFoldDB" id="A0A644ZNK2"/>
<dbReference type="EMBL" id="VSSQ01008592">
    <property type="protein sequence ID" value="MPM39294.1"/>
    <property type="molecule type" value="Genomic_DNA"/>
</dbReference>